<feature type="compositionally biased region" description="Polar residues" evidence="1">
    <location>
        <begin position="1"/>
        <end position="12"/>
    </location>
</feature>
<dbReference type="Proteomes" id="UP000801864">
    <property type="component" value="Unassembled WGS sequence"/>
</dbReference>
<accession>A0A9P4XR66</accession>
<dbReference type="InterPro" id="IPR037830">
    <property type="entry name" value="ZZZ3"/>
</dbReference>
<evidence type="ECO:0000313" key="2">
    <source>
        <dbReference type="EMBL" id="KAF3077109.1"/>
    </source>
</evidence>
<dbReference type="AlphaFoldDB" id="A0A9P4XR66"/>
<keyword evidence="3" id="KW-1185">Reference proteome</keyword>
<evidence type="ECO:0000256" key="1">
    <source>
        <dbReference type="SAM" id="MobiDB-lite"/>
    </source>
</evidence>
<comment type="caution">
    <text evidence="2">The sequence shown here is derived from an EMBL/GenBank/DDBJ whole genome shotgun (WGS) entry which is preliminary data.</text>
</comment>
<feature type="compositionally biased region" description="Polar residues" evidence="1">
    <location>
        <begin position="82"/>
        <end position="94"/>
    </location>
</feature>
<name>A0A9P4XR66_9HYPO</name>
<proteinExistence type="predicted"/>
<dbReference type="PANTHER" id="PTHR22705">
    <property type="entry name" value="ZINC FINGER, ZZ DOMAIN CONTAINING 3"/>
    <property type="match status" value="1"/>
</dbReference>
<evidence type="ECO:0000313" key="3">
    <source>
        <dbReference type="Proteomes" id="UP000801864"/>
    </source>
</evidence>
<dbReference type="PANTHER" id="PTHR22705:SF0">
    <property type="entry name" value="ZZ-TYPE ZINC FINGER-CONTAINING PROTEIN 3"/>
    <property type="match status" value="1"/>
</dbReference>
<organism evidence="2 3">
    <name type="scientific">Trichoderma lentiforme</name>
    <dbReference type="NCBI Taxonomy" id="1567552"/>
    <lineage>
        <taxon>Eukaryota</taxon>
        <taxon>Fungi</taxon>
        <taxon>Dikarya</taxon>
        <taxon>Ascomycota</taxon>
        <taxon>Pezizomycotina</taxon>
        <taxon>Sordariomycetes</taxon>
        <taxon>Hypocreomycetidae</taxon>
        <taxon>Hypocreales</taxon>
        <taxon>Hypocreaceae</taxon>
        <taxon>Trichoderma</taxon>
    </lineage>
</organism>
<reference evidence="2 3" key="1">
    <citation type="submission" date="2018-06" db="EMBL/GenBank/DDBJ databases">
        <title>Genome analysis of cellulolytic fungus Trichoderma lentiforme CFAM-422.</title>
        <authorList>
            <person name="Steindorff A.S."/>
            <person name="Formighieri E.F."/>
            <person name="Midorikawa G.E.O."/>
            <person name="Tamietti M.S."/>
            <person name="Ramos E.Z."/>
            <person name="Silva A.S."/>
            <person name="Bon E.P.S."/>
            <person name="Mendes T.D."/>
            <person name="Damaso M.C.T."/>
            <person name="Favaro L.C.L."/>
        </authorList>
    </citation>
    <scope>NUCLEOTIDE SEQUENCE [LARGE SCALE GENOMIC DNA]</scope>
    <source>
        <strain evidence="2 3">CFAM-422</strain>
    </source>
</reference>
<feature type="compositionally biased region" description="Low complexity" evidence="1">
    <location>
        <begin position="47"/>
        <end position="81"/>
    </location>
</feature>
<feature type="region of interest" description="Disordered" evidence="1">
    <location>
        <begin position="1"/>
        <end position="107"/>
    </location>
</feature>
<feature type="compositionally biased region" description="Pro residues" evidence="1">
    <location>
        <begin position="17"/>
        <end position="31"/>
    </location>
</feature>
<protein>
    <submittedName>
        <fullName evidence="2">Uncharacterized protein</fullName>
    </submittedName>
</protein>
<dbReference type="EMBL" id="QLNT01000001">
    <property type="protein sequence ID" value="KAF3077109.1"/>
    <property type="molecule type" value="Genomic_DNA"/>
</dbReference>
<sequence>MAPALTISTNMDSRPSSPVPPPMSPITPTLPPAQLSSSDAADKGSRTVTAVPVPVPPAAAAAQQQPTAQQQQPAPQQQQPARSTLSHSQQSDQVGLSPPPSKPIEFESNPDVIALKSAIAVLQMQRMRATADIQALSQIKNEAVEHPDEFARDLAMGKVGRGAQPDDETTRAWVAQPIPKAQDVVRCPPINWSQYAVVGESLDKLHAEQVSRPTQGTPATIGAGGVYQFKGGDGKQEEYPGVAAPYAPLKDKIEKKTKSRK</sequence>
<gene>
    <name evidence="2" type="ORF">CFAM422_000590</name>
</gene>